<evidence type="ECO:0000313" key="1">
    <source>
        <dbReference type="EMBL" id="KAK1379859.1"/>
    </source>
</evidence>
<dbReference type="InterPro" id="IPR027443">
    <property type="entry name" value="IPNS-like_sf"/>
</dbReference>
<reference evidence="1" key="2">
    <citation type="submission" date="2023-05" db="EMBL/GenBank/DDBJ databases">
        <authorList>
            <person name="Schelkunov M.I."/>
        </authorList>
    </citation>
    <scope>NUCLEOTIDE SEQUENCE</scope>
    <source>
        <strain evidence="1">Hsosn_3</strain>
        <tissue evidence="1">Leaf</tissue>
    </source>
</reference>
<dbReference type="AlphaFoldDB" id="A0AAD8I7G5"/>
<dbReference type="Proteomes" id="UP001237642">
    <property type="component" value="Unassembled WGS sequence"/>
</dbReference>
<organism evidence="1 2">
    <name type="scientific">Heracleum sosnowskyi</name>
    <dbReference type="NCBI Taxonomy" id="360622"/>
    <lineage>
        <taxon>Eukaryota</taxon>
        <taxon>Viridiplantae</taxon>
        <taxon>Streptophyta</taxon>
        <taxon>Embryophyta</taxon>
        <taxon>Tracheophyta</taxon>
        <taxon>Spermatophyta</taxon>
        <taxon>Magnoliopsida</taxon>
        <taxon>eudicotyledons</taxon>
        <taxon>Gunneridae</taxon>
        <taxon>Pentapetalae</taxon>
        <taxon>asterids</taxon>
        <taxon>campanulids</taxon>
        <taxon>Apiales</taxon>
        <taxon>Apiaceae</taxon>
        <taxon>Apioideae</taxon>
        <taxon>apioid superclade</taxon>
        <taxon>Tordylieae</taxon>
        <taxon>Tordyliinae</taxon>
        <taxon>Heracleum</taxon>
    </lineage>
</organism>
<sequence>MEAPPSITFYSDRQRQLEAFDDTKAGLKGLVDAGVEKIPDIFAHALMPLTRTQKRCFMGVHRFFEQDTVVKKQFYTRDYTKKVVYNTNYDFFSSPAANWRDSFFCFMAPSPPQPDELPEPHAEEVCHLVDSNCEEQGREL</sequence>
<protein>
    <submittedName>
        <fullName evidence="1">Uncharacterized protein</fullName>
    </submittedName>
</protein>
<dbReference type="EMBL" id="JAUIZM010000006">
    <property type="protein sequence ID" value="KAK1379859.1"/>
    <property type="molecule type" value="Genomic_DNA"/>
</dbReference>
<comment type="caution">
    <text evidence="1">The sequence shown here is derived from an EMBL/GenBank/DDBJ whole genome shotgun (WGS) entry which is preliminary data.</text>
</comment>
<name>A0AAD8I7G5_9APIA</name>
<dbReference type="Gene3D" id="2.60.120.330">
    <property type="entry name" value="B-lactam Antibiotic, Isopenicillin N Synthase, Chain"/>
    <property type="match status" value="1"/>
</dbReference>
<gene>
    <name evidence="1" type="ORF">POM88_026603</name>
</gene>
<reference evidence="1" key="1">
    <citation type="submission" date="2023-02" db="EMBL/GenBank/DDBJ databases">
        <title>Genome of toxic invasive species Heracleum sosnowskyi carries increased number of genes despite the absence of recent whole-genome duplications.</title>
        <authorList>
            <person name="Schelkunov M."/>
            <person name="Shtratnikova V."/>
            <person name="Makarenko M."/>
            <person name="Klepikova A."/>
            <person name="Omelchenko D."/>
            <person name="Novikova G."/>
            <person name="Obukhova E."/>
            <person name="Bogdanov V."/>
            <person name="Penin A."/>
            <person name="Logacheva M."/>
        </authorList>
    </citation>
    <scope>NUCLEOTIDE SEQUENCE</scope>
    <source>
        <strain evidence="1">Hsosn_3</strain>
        <tissue evidence="1">Leaf</tissue>
    </source>
</reference>
<evidence type="ECO:0000313" key="2">
    <source>
        <dbReference type="Proteomes" id="UP001237642"/>
    </source>
</evidence>
<keyword evidence="2" id="KW-1185">Reference proteome</keyword>
<dbReference type="SUPFAM" id="SSF51197">
    <property type="entry name" value="Clavaminate synthase-like"/>
    <property type="match status" value="1"/>
</dbReference>
<accession>A0AAD8I7G5</accession>
<proteinExistence type="predicted"/>